<dbReference type="SMART" id="SM00926">
    <property type="entry name" value="Molybdop_Fe4S4"/>
    <property type="match status" value="1"/>
</dbReference>
<dbReference type="Proteomes" id="UP000254863">
    <property type="component" value="Unassembled WGS sequence"/>
</dbReference>
<keyword evidence="3" id="KW-0479">Metal-binding</keyword>
<dbReference type="PROSITE" id="PS51318">
    <property type="entry name" value="TAT"/>
    <property type="match status" value="1"/>
</dbReference>
<evidence type="ECO:0000313" key="7">
    <source>
        <dbReference type="EMBL" id="STW79502.1"/>
    </source>
</evidence>
<dbReference type="GO" id="GO:0030288">
    <property type="term" value="C:outer membrane-bounded periplasmic space"/>
    <property type="evidence" value="ECO:0007669"/>
    <property type="project" value="TreeGrafter"/>
</dbReference>
<dbReference type="PROSITE" id="PS51669">
    <property type="entry name" value="4FE4S_MOW_BIS_MGD"/>
    <property type="match status" value="1"/>
</dbReference>
<reference evidence="7 8" key="1">
    <citation type="submission" date="2018-06" db="EMBL/GenBank/DDBJ databases">
        <authorList>
            <consortium name="Pathogen Informatics"/>
            <person name="Doyle S."/>
        </authorList>
    </citation>
    <scope>NUCLEOTIDE SEQUENCE [LARGE SCALE GENOMIC DNA]</scope>
    <source>
        <strain evidence="7 8">NCTC11685</strain>
    </source>
</reference>
<evidence type="ECO:0000256" key="2">
    <source>
        <dbReference type="ARBA" id="ARBA00022505"/>
    </source>
</evidence>
<dbReference type="GO" id="GO:0009061">
    <property type="term" value="P:anaerobic respiration"/>
    <property type="evidence" value="ECO:0007669"/>
    <property type="project" value="TreeGrafter"/>
</dbReference>
<organism evidence="7 8">
    <name type="scientific">Klebsiella michiganensis</name>
    <dbReference type="NCBI Taxonomy" id="1134687"/>
    <lineage>
        <taxon>Bacteria</taxon>
        <taxon>Pseudomonadati</taxon>
        <taxon>Pseudomonadota</taxon>
        <taxon>Gammaproteobacteria</taxon>
        <taxon>Enterobacterales</taxon>
        <taxon>Enterobacteriaceae</taxon>
        <taxon>Klebsiella/Raoultella group</taxon>
        <taxon>Klebsiella</taxon>
    </lineage>
</organism>
<dbReference type="FunFam" id="3.40.50.12440:FF:000002">
    <property type="entry name" value="Anaerobic dimethyl sulfoxide reductase, A subunit"/>
    <property type="match status" value="1"/>
</dbReference>
<evidence type="ECO:0000256" key="3">
    <source>
        <dbReference type="ARBA" id="ARBA00022723"/>
    </source>
</evidence>
<dbReference type="SUPFAM" id="SSF53706">
    <property type="entry name" value="Formate dehydrogenase/DMSO reductase, domains 1-3"/>
    <property type="match status" value="1"/>
</dbReference>
<feature type="domain" description="4Fe-4S Mo/W bis-MGD-type" evidence="6">
    <location>
        <begin position="52"/>
        <end position="113"/>
    </location>
</feature>
<accession>A0A7H4PM79</accession>
<comment type="caution">
    <text evidence="7">The sequence shown here is derived from an EMBL/GenBank/DDBJ whole genome shotgun (WGS) entry which is preliminary data.</text>
</comment>
<dbReference type="Pfam" id="PF00384">
    <property type="entry name" value="Molybdopterin"/>
    <property type="match status" value="1"/>
</dbReference>
<dbReference type="GO" id="GO:0051536">
    <property type="term" value="F:iron-sulfur cluster binding"/>
    <property type="evidence" value="ECO:0007669"/>
    <property type="project" value="UniProtKB-KW"/>
</dbReference>
<protein>
    <submittedName>
        <fullName evidence="7">Anaerobic dimethyl sulfoxide reductase subunit A subunit</fullName>
        <ecNumber evidence="7">1.8.5.3</ecNumber>
    </submittedName>
</protein>
<dbReference type="Pfam" id="PF04879">
    <property type="entry name" value="Molybdop_Fe4S4"/>
    <property type="match status" value="1"/>
</dbReference>
<keyword evidence="5" id="KW-0411">Iron-sulfur</keyword>
<dbReference type="EC" id="1.8.5.3" evidence="7"/>
<gene>
    <name evidence="7" type="primary">dmsA_7</name>
    <name evidence="7" type="ORF">NCTC11685_06833</name>
</gene>
<evidence type="ECO:0000313" key="8">
    <source>
        <dbReference type="Proteomes" id="UP000254863"/>
    </source>
</evidence>
<evidence type="ECO:0000256" key="1">
    <source>
        <dbReference type="ARBA" id="ARBA00001942"/>
    </source>
</evidence>
<proteinExistence type="predicted"/>
<dbReference type="GO" id="GO:0009055">
    <property type="term" value="F:electron transfer activity"/>
    <property type="evidence" value="ECO:0007669"/>
    <property type="project" value="TreeGrafter"/>
</dbReference>
<sequence>MSNQEHTDGLTRRTLIKSTALGSLALAAGGLSLPFSLSHAAAAVQEAAHGEERIVWGACSVNCGSRCALRSHVRDDEVVWVETDNTGADIYGDHQVRACLRGRSIRRRINHPDRLNYPMKRVGKRGEGKFVRISWEEALDTIADNLKRIVKEYGNEAVYINYSSGIVGGNMTRSSPTASPVMRLMNCYGGSLNQYGTYSTAQIACAMPYTYGSNDGNSTSDIENSKLVVMFGNNPAETRMSGGGITYYLEQARERSSARMIVIDPRYTDTAAGREDEWIPIRPGTDAALVAGYRLGAD</sequence>
<dbReference type="InterPro" id="IPR006963">
    <property type="entry name" value="Mopterin_OxRdtase_4Fe-4S_dom"/>
</dbReference>
<evidence type="ECO:0000256" key="4">
    <source>
        <dbReference type="ARBA" id="ARBA00023004"/>
    </source>
</evidence>
<dbReference type="Gene3D" id="3.40.50.12440">
    <property type="match status" value="1"/>
</dbReference>
<dbReference type="EMBL" id="UGMS01000003">
    <property type="protein sequence ID" value="STW79502.1"/>
    <property type="molecule type" value="Genomic_DNA"/>
</dbReference>
<evidence type="ECO:0000259" key="6">
    <source>
        <dbReference type="PROSITE" id="PS51669"/>
    </source>
</evidence>
<dbReference type="AlphaFoldDB" id="A0A7H4PM79"/>
<dbReference type="InterPro" id="IPR006656">
    <property type="entry name" value="Mopterin_OxRdtase"/>
</dbReference>
<name>A0A7H4PM79_9ENTR</name>
<dbReference type="InterPro" id="IPR050612">
    <property type="entry name" value="Prok_Mopterin_Oxidored"/>
</dbReference>
<dbReference type="GO" id="GO:0016491">
    <property type="term" value="F:oxidoreductase activity"/>
    <property type="evidence" value="ECO:0007669"/>
    <property type="project" value="UniProtKB-KW"/>
</dbReference>
<keyword evidence="2" id="KW-0500">Molybdenum</keyword>
<evidence type="ECO:0000256" key="5">
    <source>
        <dbReference type="ARBA" id="ARBA00023014"/>
    </source>
</evidence>
<comment type="cofactor">
    <cofactor evidence="1">
        <name>Mo-bis(molybdopterin guanine dinucleotide)</name>
        <dbReference type="ChEBI" id="CHEBI:60539"/>
    </cofactor>
</comment>
<dbReference type="GO" id="GO:0030151">
    <property type="term" value="F:molybdenum ion binding"/>
    <property type="evidence" value="ECO:0007669"/>
    <property type="project" value="TreeGrafter"/>
</dbReference>
<keyword evidence="7" id="KW-0560">Oxidoreductase</keyword>
<dbReference type="InterPro" id="IPR006311">
    <property type="entry name" value="TAT_signal"/>
</dbReference>
<keyword evidence="4" id="KW-0408">Iron</keyword>
<dbReference type="PANTHER" id="PTHR43742:SF7">
    <property type="entry name" value="DIMETHYL SULFOXIDE REDUCTASE CHAIN YNFE-RELATED"/>
    <property type="match status" value="1"/>
</dbReference>
<dbReference type="PANTHER" id="PTHR43742">
    <property type="entry name" value="TRIMETHYLAMINE-N-OXIDE REDUCTASE"/>
    <property type="match status" value="1"/>
</dbReference>